<proteinExistence type="predicted"/>
<sequence length="59" mass="6807">MIHSNVTNHVIKRAACVEPHWINGLYGLKLMEWEFSAFLPTLCTSVRSYAEQFISHTDI</sequence>
<gene>
    <name evidence="1" type="ORF">EYF80_017555</name>
</gene>
<dbReference type="Proteomes" id="UP000314294">
    <property type="component" value="Unassembled WGS sequence"/>
</dbReference>
<comment type="caution">
    <text evidence="1">The sequence shown here is derived from an EMBL/GenBank/DDBJ whole genome shotgun (WGS) entry which is preliminary data.</text>
</comment>
<evidence type="ECO:0000313" key="2">
    <source>
        <dbReference type="Proteomes" id="UP000314294"/>
    </source>
</evidence>
<name>A0A4Z2I3C8_9TELE</name>
<dbReference type="AlphaFoldDB" id="A0A4Z2I3C8"/>
<reference evidence="1 2" key="1">
    <citation type="submission" date="2019-03" db="EMBL/GenBank/DDBJ databases">
        <title>First draft genome of Liparis tanakae, snailfish: a comprehensive survey of snailfish specific genes.</title>
        <authorList>
            <person name="Kim W."/>
            <person name="Song I."/>
            <person name="Jeong J.-H."/>
            <person name="Kim D."/>
            <person name="Kim S."/>
            <person name="Ryu S."/>
            <person name="Song J.Y."/>
            <person name="Lee S.K."/>
        </authorList>
    </citation>
    <scope>NUCLEOTIDE SEQUENCE [LARGE SCALE GENOMIC DNA]</scope>
    <source>
        <tissue evidence="1">Muscle</tissue>
    </source>
</reference>
<dbReference type="EMBL" id="SRLO01000140">
    <property type="protein sequence ID" value="TNN72271.1"/>
    <property type="molecule type" value="Genomic_DNA"/>
</dbReference>
<accession>A0A4Z2I3C8</accession>
<organism evidence="1 2">
    <name type="scientific">Liparis tanakae</name>
    <name type="common">Tanaka's snailfish</name>
    <dbReference type="NCBI Taxonomy" id="230148"/>
    <lineage>
        <taxon>Eukaryota</taxon>
        <taxon>Metazoa</taxon>
        <taxon>Chordata</taxon>
        <taxon>Craniata</taxon>
        <taxon>Vertebrata</taxon>
        <taxon>Euteleostomi</taxon>
        <taxon>Actinopterygii</taxon>
        <taxon>Neopterygii</taxon>
        <taxon>Teleostei</taxon>
        <taxon>Neoteleostei</taxon>
        <taxon>Acanthomorphata</taxon>
        <taxon>Eupercaria</taxon>
        <taxon>Perciformes</taxon>
        <taxon>Cottioidei</taxon>
        <taxon>Cottales</taxon>
        <taxon>Liparidae</taxon>
        <taxon>Liparis</taxon>
    </lineage>
</organism>
<evidence type="ECO:0000313" key="1">
    <source>
        <dbReference type="EMBL" id="TNN72271.1"/>
    </source>
</evidence>
<keyword evidence="2" id="KW-1185">Reference proteome</keyword>
<protein>
    <submittedName>
        <fullName evidence="1">Uncharacterized protein</fullName>
    </submittedName>
</protein>